<feature type="compositionally biased region" description="Pro residues" evidence="1">
    <location>
        <begin position="289"/>
        <end position="299"/>
    </location>
</feature>
<comment type="caution">
    <text evidence="3">The sequence shown here is derived from an EMBL/GenBank/DDBJ whole genome shotgun (WGS) entry which is preliminary data.</text>
</comment>
<gene>
    <name evidence="3" type="ORF">HGB38_34715</name>
</gene>
<evidence type="ECO:0000313" key="4">
    <source>
        <dbReference type="Proteomes" id="UP000540698"/>
    </source>
</evidence>
<evidence type="ECO:0000259" key="2">
    <source>
        <dbReference type="PROSITE" id="PS50994"/>
    </source>
</evidence>
<dbReference type="Proteomes" id="UP000540698">
    <property type="component" value="Unassembled WGS sequence"/>
</dbReference>
<dbReference type="PROSITE" id="PS50994">
    <property type="entry name" value="INTEGRASE"/>
    <property type="match status" value="1"/>
</dbReference>
<dbReference type="AlphaFoldDB" id="A0A7X6R777"/>
<dbReference type="GO" id="GO:0015074">
    <property type="term" value="P:DNA integration"/>
    <property type="evidence" value="ECO:0007669"/>
    <property type="project" value="InterPro"/>
</dbReference>
<protein>
    <submittedName>
        <fullName evidence="3">Transposase</fullName>
    </submittedName>
</protein>
<dbReference type="InterPro" id="IPR036397">
    <property type="entry name" value="RNaseH_sf"/>
</dbReference>
<feature type="region of interest" description="Disordered" evidence="1">
    <location>
        <begin position="283"/>
        <end position="331"/>
    </location>
</feature>
<dbReference type="InterPro" id="IPR012337">
    <property type="entry name" value="RNaseH-like_sf"/>
</dbReference>
<organism evidence="3 4">
    <name type="scientific">Nocardia gamkensis</name>
    <dbReference type="NCBI Taxonomy" id="352869"/>
    <lineage>
        <taxon>Bacteria</taxon>
        <taxon>Bacillati</taxon>
        <taxon>Actinomycetota</taxon>
        <taxon>Actinomycetes</taxon>
        <taxon>Mycobacteriales</taxon>
        <taxon>Nocardiaceae</taxon>
        <taxon>Nocardia</taxon>
    </lineage>
</organism>
<accession>A0A7X6R777</accession>
<evidence type="ECO:0000313" key="3">
    <source>
        <dbReference type="EMBL" id="NKY31313.1"/>
    </source>
</evidence>
<proteinExistence type="predicted"/>
<dbReference type="InterPro" id="IPR001584">
    <property type="entry name" value="Integrase_cat-core"/>
</dbReference>
<reference evidence="3 4" key="1">
    <citation type="submission" date="2020-04" db="EMBL/GenBank/DDBJ databases">
        <title>MicrobeNet Type strains.</title>
        <authorList>
            <person name="Nicholson A.C."/>
        </authorList>
    </citation>
    <scope>NUCLEOTIDE SEQUENCE [LARGE SCALE GENOMIC DNA]</scope>
    <source>
        <strain evidence="3 4">DSM 44956</strain>
    </source>
</reference>
<evidence type="ECO:0000256" key="1">
    <source>
        <dbReference type="SAM" id="MobiDB-lite"/>
    </source>
</evidence>
<feature type="compositionally biased region" description="Low complexity" evidence="1">
    <location>
        <begin position="317"/>
        <end position="331"/>
    </location>
</feature>
<dbReference type="SUPFAM" id="SSF53098">
    <property type="entry name" value="Ribonuclease H-like"/>
    <property type="match status" value="1"/>
</dbReference>
<name>A0A7X6R777_9NOCA</name>
<dbReference type="Gene3D" id="3.30.420.10">
    <property type="entry name" value="Ribonuclease H-like superfamily/Ribonuclease H"/>
    <property type="match status" value="1"/>
</dbReference>
<dbReference type="EMBL" id="JAAXOS010000030">
    <property type="protein sequence ID" value="NKY31313.1"/>
    <property type="molecule type" value="Genomic_DNA"/>
</dbReference>
<keyword evidence="4" id="KW-1185">Reference proteome</keyword>
<sequence length="331" mass="35956">MLRRQPTEFDEVRPTAVRFATAPRYDRAGVITQRRTKPQSPTTTGKIERFHKALREEFLDHVAPFESLAAAQQAVDGWTAAYNQQRPHQALDMATPASLFRPNGPTRLDVLTDVDAVPSTDATRSRAASLLVDVIEPAPRRLPKTRSNWKSGCRRVWANPRSLHVSVDGHLVRTVPSRLLPEHLQLLRMCGARPAGPEPGKPARRRTNGTTVLPARAAIEIKRVVNKDGGVGIGGHHHVVGFAWTGRAVTLRLDGHLMHAIADNALIGTWPCPIGRDHLGRLRGARTPITPPPSAPLPPGSLRAQRRVHESGRTLVAGHASSSGPATAASS</sequence>
<feature type="domain" description="Integrase catalytic" evidence="2">
    <location>
        <begin position="1"/>
        <end position="104"/>
    </location>
</feature>
<dbReference type="GO" id="GO:0003676">
    <property type="term" value="F:nucleic acid binding"/>
    <property type="evidence" value="ECO:0007669"/>
    <property type="project" value="InterPro"/>
</dbReference>
<dbReference type="Pfam" id="PF13683">
    <property type="entry name" value="rve_3"/>
    <property type="match status" value="1"/>
</dbReference>